<proteinExistence type="predicted"/>
<dbReference type="SUPFAM" id="SSF47789">
    <property type="entry name" value="C-terminal domain of RNA polymerase alpha subunit"/>
    <property type="match status" value="1"/>
</dbReference>
<dbReference type="Pfam" id="PF03118">
    <property type="entry name" value="RNA_pol_A_CTD"/>
    <property type="match status" value="1"/>
</dbReference>
<evidence type="ECO:0000313" key="6">
    <source>
        <dbReference type="EMBL" id="CAB4210535.1"/>
    </source>
</evidence>
<sequence length="204" mass="23996">MTNKSKLKLEGNIIGYMCESSLDGWNYCIYNKNINTIFIDTYETPGDFVLKLNSDDSMTYAALTYDTKEECLADRDKLLDWLRGDNNETNNLNKPVLEEDKELRKLLEQPLSEQALDNLANYLIGWEKNCGLSVRILNCFLNKDPGYPNNLRELLMMTDSQLLEWPNFWRKSLNDFKEWLNDMNLKTGMTQKEIEKFLIFFKKN</sequence>
<evidence type="ECO:0000313" key="7">
    <source>
        <dbReference type="EMBL" id="CAB5227385.1"/>
    </source>
</evidence>
<dbReference type="GO" id="GO:0003677">
    <property type="term" value="F:DNA binding"/>
    <property type="evidence" value="ECO:0007669"/>
    <property type="project" value="InterPro"/>
</dbReference>
<evidence type="ECO:0000259" key="1">
    <source>
        <dbReference type="Pfam" id="PF03118"/>
    </source>
</evidence>
<name>A0A6J5SA90_9CAUD</name>
<dbReference type="EMBL" id="LR797006">
    <property type="protein sequence ID" value="CAB4181013.1"/>
    <property type="molecule type" value="Genomic_DNA"/>
</dbReference>
<dbReference type="EMBL" id="LR796840">
    <property type="protein sequence ID" value="CAB4168849.1"/>
    <property type="molecule type" value="Genomic_DNA"/>
</dbReference>
<accession>A0A6J5SA90</accession>
<dbReference type="EMBL" id="LR796935">
    <property type="protein sequence ID" value="CAB4176048.1"/>
    <property type="molecule type" value="Genomic_DNA"/>
</dbReference>
<dbReference type="GO" id="GO:0003899">
    <property type="term" value="F:DNA-directed RNA polymerase activity"/>
    <property type="evidence" value="ECO:0007669"/>
    <property type="project" value="InterPro"/>
</dbReference>
<dbReference type="InterPro" id="IPR011260">
    <property type="entry name" value="RNAP_asu_C"/>
</dbReference>
<evidence type="ECO:0000313" key="4">
    <source>
        <dbReference type="EMBL" id="CAB4181013.1"/>
    </source>
</evidence>
<gene>
    <name evidence="4" type="ORF">UFOVP1074_34</name>
    <name evidence="5" type="ORF">UFOVP1310_47</name>
    <name evidence="6" type="ORF">UFOVP1424_25</name>
    <name evidence="7" type="ORF">UFOVP1521_25</name>
    <name evidence="2" type="ORF">UFOVP899_4</name>
    <name evidence="3" type="ORF">UFOVP987_3</name>
</gene>
<reference evidence="6" key="1">
    <citation type="submission" date="2020-05" db="EMBL/GenBank/DDBJ databases">
        <authorList>
            <person name="Chiriac C."/>
            <person name="Salcher M."/>
            <person name="Ghai R."/>
            <person name="Kavagutti S V."/>
        </authorList>
    </citation>
    <scope>NUCLEOTIDE SEQUENCE</scope>
</reference>
<dbReference type="EMBL" id="LR798374">
    <property type="protein sequence ID" value="CAB5227385.1"/>
    <property type="molecule type" value="Genomic_DNA"/>
</dbReference>
<evidence type="ECO:0000313" key="5">
    <source>
        <dbReference type="EMBL" id="CAB4198215.1"/>
    </source>
</evidence>
<dbReference type="GO" id="GO:0006351">
    <property type="term" value="P:DNA-templated transcription"/>
    <property type="evidence" value="ECO:0007669"/>
    <property type="project" value="InterPro"/>
</dbReference>
<organism evidence="6">
    <name type="scientific">uncultured Caudovirales phage</name>
    <dbReference type="NCBI Taxonomy" id="2100421"/>
    <lineage>
        <taxon>Viruses</taxon>
        <taxon>Duplodnaviria</taxon>
        <taxon>Heunggongvirae</taxon>
        <taxon>Uroviricota</taxon>
        <taxon>Caudoviricetes</taxon>
        <taxon>Peduoviridae</taxon>
        <taxon>Maltschvirus</taxon>
        <taxon>Maltschvirus maltsch</taxon>
    </lineage>
</organism>
<dbReference type="EMBL" id="LR797362">
    <property type="protein sequence ID" value="CAB4210535.1"/>
    <property type="molecule type" value="Genomic_DNA"/>
</dbReference>
<dbReference type="Gene3D" id="1.10.150.20">
    <property type="entry name" value="5' to 3' exonuclease, C-terminal subdomain"/>
    <property type="match status" value="1"/>
</dbReference>
<evidence type="ECO:0000313" key="3">
    <source>
        <dbReference type="EMBL" id="CAB4176048.1"/>
    </source>
</evidence>
<protein>
    <submittedName>
        <fullName evidence="6">RNA polymerase, alpha subunit, C-terminal</fullName>
    </submittedName>
</protein>
<evidence type="ECO:0000313" key="2">
    <source>
        <dbReference type="EMBL" id="CAB4168849.1"/>
    </source>
</evidence>
<feature type="domain" description="RNA polymerase alpha subunit C-terminal" evidence="1">
    <location>
        <begin position="131"/>
        <end position="181"/>
    </location>
</feature>
<dbReference type="EMBL" id="LR797262">
    <property type="protein sequence ID" value="CAB4198215.1"/>
    <property type="molecule type" value="Genomic_DNA"/>
</dbReference>